<dbReference type="SUPFAM" id="SSF88874">
    <property type="entry name" value="Receptor-binding domain of short tail fibre protein gp12"/>
    <property type="match status" value="1"/>
</dbReference>
<evidence type="ECO:0000313" key="3">
    <source>
        <dbReference type="Proteomes" id="UP001139308"/>
    </source>
</evidence>
<accession>A0A9X1RQ28</accession>
<protein>
    <submittedName>
        <fullName evidence="2">Tail fiber protein</fullName>
    </submittedName>
</protein>
<dbReference type="Pfam" id="PF07484">
    <property type="entry name" value="Collar"/>
    <property type="match status" value="1"/>
</dbReference>
<sequence>MSDPFLGEIRMVGFNYAPNGWAFCQGQVLPIAQNTALFALLGTTYGGNGTTTFQLPDLRGRMPVGMGQGLGLSSIALGEQGGTENATLTTQNMPMHTHTATVSGGGAVTGQIAVPAATSTTGEGAMPGTSTVLGPISAGGRPGALYSTGTADTTLAPFNVTLQGAAPTIQNSLAGGSLPFALRNPYLGINFVIALQGIFPSRG</sequence>
<dbReference type="EMBL" id="JAKLJA010000004">
    <property type="protein sequence ID" value="MCG5073233.1"/>
    <property type="molecule type" value="Genomic_DNA"/>
</dbReference>
<gene>
    <name evidence="2" type="ORF">L5014_07620</name>
</gene>
<organism evidence="2 3">
    <name type="scientific">Paraburkholderia tagetis</name>
    <dbReference type="NCBI Taxonomy" id="2913261"/>
    <lineage>
        <taxon>Bacteria</taxon>
        <taxon>Pseudomonadati</taxon>
        <taxon>Pseudomonadota</taxon>
        <taxon>Betaproteobacteria</taxon>
        <taxon>Burkholderiales</taxon>
        <taxon>Burkholderiaceae</taxon>
        <taxon>Paraburkholderia</taxon>
    </lineage>
</organism>
<evidence type="ECO:0000313" key="2">
    <source>
        <dbReference type="EMBL" id="MCG5073233.1"/>
    </source>
</evidence>
<feature type="domain" description="Phage tail collar" evidence="1">
    <location>
        <begin position="7"/>
        <end position="63"/>
    </location>
</feature>
<reference evidence="2" key="1">
    <citation type="submission" date="2022-01" db="EMBL/GenBank/DDBJ databases">
        <title>Genome sequence and assembly of Parabukholderia sp. RG36.</title>
        <authorList>
            <person name="Chhetri G."/>
        </authorList>
    </citation>
    <scope>NUCLEOTIDE SEQUENCE</scope>
    <source>
        <strain evidence="2">RG36</strain>
    </source>
</reference>
<dbReference type="InterPro" id="IPR011083">
    <property type="entry name" value="Phage_tail_collar_dom"/>
</dbReference>
<dbReference type="InterPro" id="IPR037053">
    <property type="entry name" value="Phage_tail_collar_dom_sf"/>
</dbReference>
<dbReference type="Proteomes" id="UP001139308">
    <property type="component" value="Unassembled WGS sequence"/>
</dbReference>
<name>A0A9X1RQ28_9BURK</name>
<dbReference type="Gene3D" id="3.90.1340.10">
    <property type="entry name" value="Phage tail collar domain"/>
    <property type="match status" value="1"/>
</dbReference>
<comment type="caution">
    <text evidence="2">The sequence shown here is derived from an EMBL/GenBank/DDBJ whole genome shotgun (WGS) entry which is preliminary data.</text>
</comment>
<dbReference type="RefSeq" id="WP_238462974.1">
    <property type="nucleotide sequence ID" value="NZ_JAKLJA010000004.1"/>
</dbReference>
<keyword evidence="3" id="KW-1185">Reference proteome</keyword>
<dbReference type="AlphaFoldDB" id="A0A9X1RQ28"/>
<proteinExistence type="predicted"/>
<evidence type="ECO:0000259" key="1">
    <source>
        <dbReference type="Pfam" id="PF07484"/>
    </source>
</evidence>